<accession>D6U567</accession>
<dbReference type="STRING" id="485913.Krac_2383"/>
<reference evidence="1 2" key="1">
    <citation type="journal article" date="2011" name="Stand. Genomic Sci.">
        <title>Non-contiguous finished genome sequence and contextual data of the filamentous soil bacterium Ktedonobacter racemifer type strain (SOSP1-21).</title>
        <authorList>
            <person name="Chang Y.J."/>
            <person name="Land M."/>
            <person name="Hauser L."/>
            <person name="Chertkov O."/>
            <person name="Del Rio T.G."/>
            <person name="Nolan M."/>
            <person name="Copeland A."/>
            <person name="Tice H."/>
            <person name="Cheng J.F."/>
            <person name="Lucas S."/>
            <person name="Han C."/>
            <person name="Goodwin L."/>
            <person name="Pitluck S."/>
            <person name="Ivanova N."/>
            <person name="Ovchinikova G."/>
            <person name="Pati A."/>
            <person name="Chen A."/>
            <person name="Palaniappan K."/>
            <person name="Mavromatis K."/>
            <person name="Liolios K."/>
            <person name="Brettin T."/>
            <person name="Fiebig A."/>
            <person name="Rohde M."/>
            <person name="Abt B."/>
            <person name="Goker M."/>
            <person name="Detter J.C."/>
            <person name="Woyke T."/>
            <person name="Bristow J."/>
            <person name="Eisen J.A."/>
            <person name="Markowitz V."/>
            <person name="Hugenholtz P."/>
            <person name="Kyrpides N.C."/>
            <person name="Klenk H.P."/>
            <person name="Lapidus A."/>
        </authorList>
    </citation>
    <scope>NUCLEOTIDE SEQUENCE [LARGE SCALE GENOMIC DNA]</scope>
    <source>
        <strain evidence="2">DSM 44963</strain>
    </source>
</reference>
<evidence type="ECO:0000313" key="1">
    <source>
        <dbReference type="EMBL" id="EFH81647.1"/>
    </source>
</evidence>
<evidence type="ECO:0000313" key="2">
    <source>
        <dbReference type="Proteomes" id="UP000004508"/>
    </source>
</evidence>
<dbReference type="EMBL" id="ADVG01000004">
    <property type="protein sequence ID" value="EFH81647.1"/>
    <property type="molecule type" value="Genomic_DNA"/>
</dbReference>
<dbReference type="AlphaFoldDB" id="D6U567"/>
<name>D6U567_KTERA</name>
<dbReference type="Proteomes" id="UP000004508">
    <property type="component" value="Unassembled WGS sequence"/>
</dbReference>
<protein>
    <submittedName>
        <fullName evidence="1">Uncharacterized protein</fullName>
    </submittedName>
</protein>
<keyword evidence="2" id="KW-1185">Reference proteome</keyword>
<proteinExistence type="predicted"/>
<comment type="caution">
    <text evidence="1">The sequence shown here is derived from an EMBL/GenBank/DDBJ whole genome shotgun (WGS) entry which is preliminary data.</text>
</comment>
<organism evidence="1 2">
    <name type="scientific">Ktedonobacter racemifer DSM 44963</name>
    <dbReference type="NCBI Taxonomy" id="485913"/>
    <lineage>
        <taxon>Bacteria</taxon>
        <taxon>Bacillati</taxon>
        <taxon>Chloroflexota</taxon>
        <taxon>Ktedonobacteria</taxon>
        <taxon>Ktedonobacterales</taxon>
        <taxon>Ktedonobacteraceae</taxon>
        <taxon>Ktedonobacter</taxon>
    </lineage>
</organism>
<dbReference type="InParanoid" id="D6U567"/>
<gene>
    <name evidence="1" type="ORF">Krac_2383</name>
</gene>
<sequence length="68" mass="7529">MHEASYIGASEYVIRTHQLRAPLARSRQSITSVWRSGAEMSLVFLVPMVQESQEGADNVVNSLLALIL</sequence>